<dbReference type="AlphaFoldDB" id="A0A828Z373"/>
<sequence length="47" mass="5329">MPLYGSAKLSECLSMDRLNSANASLWIGIQVRNIESLSHLLYRIHVK</sequence>
<accession>A0A828Z373</accession>
<proteinExistence type="predicted"/>
<protein>
    <submittedName>
        <fullName evidence="1">Uncharacterized protein</fullName>
    </submittedName>
</protein>
<gene>
    <name evidence="1" type="ORF">LEP1GSC036_3292</name>
</gene>
<comment type="caution">
    <text evidence="1">The sequence shown here is derived from an EMBL/GenBank/DDBJ whole genome shotgun (WGS) entry which is preliminary data.</text>
</comment>
<organism evidence="1 2">
    <name type="scientific">Leptospira weilii str. 2006001853</name>
    <dbReference type="NCBI Taxonomy" id="1001589"/>
    <lineage>
        <taxon>Bacteria</taxon>
        <taxon>Pseudomonadati</taxon>
        <taxon>Spirochaetota</taxon>
        <taxon>Spirochaetia</taxon>
        <taxon>Leptospirales</taxon>
        <taxon>Leptospiraceae</taxon>
        <taxon>Leptospira</taxon>
    </lineage>
</organism>
<name>A0A828Z373_9LEPT</name>
<evidence type="ECO:0000313" key="2">
    <source>
        <dbReference type="Proteomes" id="UP000001338"/>
    </source>
</evidence>
<dbReference type="EMBL" id="AFLV02000038">
    <property type="protein sequence ID" value="EKR64730.1"/>
    <property type="molecule type" value="Genomic_DNA"/>
</dbReference>
<reference evidence="1 2" key="1">
    <citation type="submission" date="2012-10" db="EMBL/GenBank/DDBJ databases">
        <authorList>
            <person name="Harkins D.M."/>
            <person name="Durkin A.S."/>
            <person name="Brinkac L.M."/>
            <person name="Haft D.H."/>
            <person name="Selengut J.D."/>
            <person name="Sanka R."/>
            <person name="DePew J."/>
            <person name="Purushe J."/>
            <person name="Whelen A.C."/>
            <person name="Vinetz J.M."/>
            <person name="Sutton G.G."/>
            <person name="Nierman W.C."/>
            <person name="Fouts D.E."/>
        </authorList>
    </citation>
    <scope>NUCLEOTIDE SEQUENCE [LARGE SCALE GENOMIC DNA]</scope>
    <source>
        <strain evidence="1 2">2006001853</strain>
    </source>
</reference>
<evidence type="ECO:0000313" key="1">
    <source>
        <dbReference type="EMBL" id="EKR64730.1"/>
    </source>
</evidence>
<dbReference type="Proteomes" id="UP000001338">
    <property type="component" value="Unassembled WGS sequence"/>
</dbReference>